<organism evidence="8 9">
    <name type="scientific">Anaerobacterium chartisolvens</name>
    <dbReference type="NCBI Taxonomy" id="1297424"/>
    <lineage>
        <taxon>Bacteria</taxon>
        <taxon>Bacillati</taxon>
        <taxon>Bacillota</taxon>
        <taxon>Clostridia</taxon>
        <taxon>Eubacteriales</taxon>
        <taxon>Oscillospiraceae</taxon>
        <taxon>Anaerobacterium</taxon>
    </lineage>
</organism>
<dbReference type="PANTHER" id="PTHR30636">
    <property type="entry name" value="UPF0701 PROTEIN YICC"/>
    <property type="match status" value="1"/>
</dbReference>
<dbReference type="PANTHER" id="PTHR30636:SF3">
    <property type="entry name" value="UPF0701 PROTEIN YICC"/>
    <property type="match status" value="1"/>
</dbReference>
<dbReference type="GO" id="GO:0016787">
    <property type="term" value="F:hydrolase activity"/>
    <property type="evidence" value="ECO:0007669"/>
    <property type="project" value="UniProtKB-KW"/>
</dbReference>
<evidence type="ECO:0000259" key="6">
    <source>
        <dbReference type="Pfam" id="PF03755"/>
    </source>
</evidence>
<feature type="domain" description="Endoribonuclease YicC-like N-terminal" evidence="6">
    <location>
        <begin position="2"/>
        <end position="156"/>
    </location>
</feature>
<dbReference type="InterPro" id="IPR013551">
    <property type="entry name" value="YicC-like_C"/>
</dbReference>
<evidence type="ECO:0000256" key="2">
    <source>
        <dbReference type="ARBA" id="ARBA00022722"/>
    </source>
</evidence>
<dbReference type="OrthoDB" id="9771229at2"/>
<name>A0A369BE85_9FIRM</name>
<dbReference type="EMBL" id="QPJT01000006">
    <property type="protein sequence ID" value="RCX17984.1"/>
    <property type="molecule type" value="Genomic_DNA"/>
</dbReference>
<evidence type="ECO:0000313" key="8">
    <source>
        <dbReference type="EMBL" id="RCX17984.1"/>
    </source>
</evidence>
<proteinExistence type="inferred from homology"/>
<evidence type="ECO:0000256" key="4">
    <source>
        <dbReference type="ARBA" id="ARBA00022801"/>
    </source>
</evidence>
<keyword evidence="3" id="KW-0255">Endonuclease</keyword>
<dbReference type="Proteomes" id="UP000253034">
    <property type="component" value="Unassembled WGS sequence"/>
</dbReference>
<evidence type="ECO:0000256" key="1">
    <source>
        <dbReference type="ARBA" id="ARBA00001968"/>
    </source>
</evidence>
<comment type="cofactor">
    <cofactor evidence="1">
        <name>a divalent metal cation</name>
        <dbReference type="ChEBI" id="CHEBI:60240"/>
    </cofactor>
</comment>
<evidence type="ECO:0000259" key="7">
    <source>
        <dbReference type="Pfam" id="PF08340"/>
    </source>
</evidence>
<keyword evidence="9" id="KW-1185">Reference proteome</keyword>
<dbReference type="Pfam" id="PF03755">
    <property type="entry name" value="YicC-like_N"/>
    <property type="match status" value="1"/>
</dbReference>
<dbReference type="Pfam" id="PF08340">
    <property type="entry name" value="YicC-like_C"/>
    <property type="match status" value="1"/>
</dbReference>
<dbReference type="RefSeq" id="WP_114297126.1">
    <property type="nucleotide sequence ID" value="NZ_QPJT01000006.1"/>
</dbReference>
<comment type="similarity">
    <text evidence="5">Belongs to the YicC/YloC family.</text>
</comment>
<accession>A0A369BE85</accession>
<dbReference type="AlphaFoldDB" id="A0A369BE85"/>
<reference evidence="8 9" key="1">
    <citation type="submission" date="2018-07" db="EMBL/GenBank/DDBJ databases">
        <title>Genomic Encyclopedia of Type Strains, Phase IV (KMG-IV): sequencing the most valuable type-strain genomes for metagenomic binning, comparative biology and taxonomic classification.</title>
        <authorList>
            <person name="Goeker M."/>
        </authorList>
    </citation>
    <scope>NUCLEOTIDE SEQUENCE [LARGE SCALE GENOMIC DNA]</scope>
    <source>
        <strain evidence="8 9">DSM 27016</strain>
    </source>
</reference>
<sequence length="292" mass="33450">MIRSMTGFGRGESQNDGKEFFVEIKTVNHRYSDVFIKMPRHISFLEDKVRDVVSRSISRGKADVYISYEDLGDNAKTVVFDKALSKAYIDALKSLRDSSGLNDDISVSLIARFPDVLRVEKPEEDADKLWEMLSEAVKNALNALVSMREKEGQQLQKSLMEKTEYIEELLKKIALRAPNVVTEYKQKLEARIKELLDQQTVDESRIAVEIALFADRCSIDEEIVRLGSHIGQLREALDMKQPVGRKLDFIMQEMNREVNTIGSKANDLTITRHVVDIKSELEKIREQVQNIE</sequence>
<evidence type="ECO:0000256" key="3">
    <source>
        <dbReference type="ARBA" id="ARBA00022759"/>
    </source>
</evidence>
<dbReference type="InterPro" id="IPR005229">
    <property type="entry name" value="YicC/YloC-like"/>
</dbReference>
<feature type="domain" description="Endoribonuclease YicC-like C-terminal" evidence="7">
    <location>
        <begin position="175"/>
        <end position="292"/>
    </location>
</feature>
<dbReference type="NCBIfam" id="TIGR00255">
    <property type="entry name" value="YicC/YloC family endoribonuclease"/>
    <property type="match status" value="1"/>
</dbReference>
<comment type="caution">
    <text evidence="8">The sequence shown here is derived from an EMBL/GenBank/DDBJ whole genome shotgun (WGS) entry which is preliminary data.</text>
</comment>
<protein>
    <submittedName>
        <fullName evidence="8">Uncharacterized protein (TIGR00255 family)</fullName>
    </submittedName>
</protein>
<evidence type="ECO:0000313" key="9">
    <source>
        <dbReference type="Proteomes" id="UP000253034"/>
    </source>
</evidence>
<keyword evidence="2" id="KW-0540">Nuclease</keyword>
<evidence type="ECO:0000256" key="5">
    <source>
        <dbReference type="ARBA" id="ARBA00035648"/>
    </source>
</evidence>
<keyword evidence="4" id="KW-0378">Hydrolase</keyword>
<gene>
    <name evidence="8" type="ORF">DFR58_106153</name>
</gene>
<dbReference type="GO" id="GO:0004521">
    <property type="term" value="F:RNA endonuclease activity"/>
    <property type="evidence" value="ECO:0007669"/>
    <property type="project" value="InterPro"/>
</dbReference>
<dbReference type="InterPro" id="IPR013527">
    <property type="entry name" value="YicC-like_N"/>
</dbReference>